<protein>
    <submittedName>
        <fullName evidence="5">Class I SAM-dependent methyltransferase</fullName>
    </submittedName>
</protein>
<organism evidence="5 6">
    <name type="scientific">Antrihabitans cavernicola</name>
    <dbReference type="NCBI Taxonomy" id="2495913"/>
    <lineage>
        <taxon>Bacteria</taxon>
        <taxon>Bacillati</taxon>
        <taxon>Actinomycetota</taxon>
        <taxon>Actinomycetes</taxon>
        <taxon>Mycobacteriales</taxon>
        <taxon>Nocardiaceae</taxon>
        <taxon>Antrihabitans</taxon>
    </lineage>
</organism>
<dbReference type="SUPFAM" id="SSF53335">
    <property type="entry name" value="S-adenosyl-L-methionine-dependent methyltransferases"/>
    <property type="match status" value="1"/>
</dbReference>
<evidence type="ECO:0000259" key="4">
    <source>
        <dbReference type="Pfam" id="PF08241"/>
    </source>
</evidence>
<name>A0A5A7S8P4_9NOCA</name>
<dbReference type="Pfam" id="PF08241">
    <property type="entry name" value="Methyltransf_11"/>
    <property type="match status" value="1"/>
</dbReference>
<dbReference type="Gene3D" id="3.40.50.150">
    <property type="entry name" value="Vaccinia Virus protein VP39"/>
    <property type="match status" value="1"/>
</dbReference>
<keyword evidence="6" id="KW-1185">Reference proteome</keyword>
<dbReference type="InterPro" id="IPR013216">
    <property type="entry name" value="Methyltransf_11"/>
</dbReference>
<comment type="caution">
    <text evidence="5">The sequence shown here is derived from an EMBL/GenBank/DDBJ whole genome shotgun (WGS) entry which is preliminary data.</text>
</comment>
<dbReference type="EMBL" id="VLNY01000016">
    <property type="protein sequence ID" value="KAA0018909.1"/>
    <property type="molecule type" value="Genomic_DNA"/>
</dbReference>
<reference evidence="5 6" key="1">
    <citation type="submission" date="2019-07" db="EMBL/GenBank/DDBJ databases">
        <title>Rhodococcus cavernicolus sp. nov., isolated from a cave.</title>
        <authorList>
            <person name="Lee S.D."/>
        </authorList>
    </citation>
    <scope>NUCLEOTIDE SEQUENCE [LARGE SCALE GENOMIC DNA]</scope>
    <source>
        <strain evidence="5 6">C1-24</strain>
    </source>
</reference>
<dbReference type="PANTHER" id="PTHR44942">
    <property type="entry name" value="METHYLTRANSF_11 DOMAIN-CONTAINING PROTEIN"/>
    <property type="match status" value="1"/>
</dbReference>
<evidence type="ECO:0000256" key="3">
    <source>
        <dbReference type="ARBA" id="ARBA00022679"/>
    </source>
</evidence>
<sequence length="252" mass="27831">MVTLPREEPHRARGIAESFGIDPQRYDRARPRYPDVMVRQIVAESPGRTMLDVGCGTGIAARQFRSAGCDVLGVDVDPRMAEFARRGGFDVEVSTFEDWDAKGRTFDAVVAGQTWHWVEPVRGAAKAAKVLRPNGRLALFWNAAEPPADLSREFADVYRRVAPNSIASRGSAMRAVDGYSALADKAADGVRSDSRFGEPQRWLFDWEHRFSRDEWLDQVPTTADHAQFPSAQLTKLLDGIGAVIDAAGGSLW</sequence>
<dbReference type="RefSeq" id="WP_149432614.1">
    <property type="nucleotide sequence ID" value="NZ_VLNY01000016.1"/>
</dbReference>
<proteinExistence type="inferred from homology"/>
<evidence type="ECO:0000256" key="1">
    <source>
        <dbReference type="ARBA" id="ARBA00008361"/>
    </source>
</evidence>
<keyword evidence="2 5" id="KW-0489">Methyltransferase</keyword>
<keyword evidence="3 5" id="KW-0808">Transferase</keyword>
<evidence type="ECO:0000256" key="2">
    <source>
        <dbReference type="ARBA" id="ARBA00022603"/>
    </source>
</evidence>
<dbReference type="OrthoDB" id="9797252at2"/>
<dbReference type="PANTHER" id="PTHR44942:SF4">
    <property type="entry name" value="METHYLTRANSFERASE TYPE 11 DOMAIN-CONTAINING PROTEIN"/>
    <property type="match status" value="1"/>
</dbReference>
<evidence type="ECO:0000313" key="5">
    <source>
        <dbReference type="EMBL" id="KAA0018909.1"/>
    </source>
</evidence>
<dbReference type="GO" id="GO:0032259">
    <property type="term" value="P:methylation"/>
    <property type="evidence" value="ECO:0007669"/>
    <property type="project" value="UniProtKB-KW"/>
</dbReference>
<dbReference type="CDD" id="cd02440">
    <property type="entry name" value="AdoMet_MTases"/>
    <property type="match status" value="1"/>
</dbReference>
<feature type="domain" description="Methyltransferase type 11" evidence="4">
    <location>
        <begin position="51"/>
        <end position="138"/>
    </location>
</feature>
<dbReference type="GO" id="GO:0008757">
    <property type="term" value="F:S-adenosylmethionine-dependent methyltransferase activity"/>
    <property type="evidence" value="ECO:0007669"/>
    <property type="project" value="InterPro"/>
</dbReference>
<dbReference type="AlphaFoldDB" id="A0A5A7S8P4"/>
<evidence type="ECO:0000313" key="6">
    <source>
        <dbReference type="Proteomes" id="UP000322244"/>
    </source>
</evidence>
<gene>
    <name evidence="5" type="ORF">FOY51_22985</name>
</gene>
<dbReference type="InterPro" id="IPR051052">
    <property type="entry name" value="Diverse_substrate_MTase"/>
</dbReference>
<dbReference type="InterPro" id="IPR029063">
    <property type="entry name" value="SAM-dependent_MTases_sf"/>
</dbReference>
<accession>A0A5A7S8P4</accession>
<dbReference type="Proteomes" id="UP000322244">
    <property type="component" value="Unassembled WGS sequence"/>
</dbReference>
<comment type="similarity">
    <text evidence="1">Belongs to the methyltransferase superfamily.</text>
</comment>